<evidence type="ECO:0000256" key="2">
    <source>
        <dbReference type="ARBA" id="ARBA00004870"/>
    </source>
</evidence>
<evidence type="ECO:0000256" key="9">
    <source>
        <dbReference type="ARBA" id="ARBA00022777"/>
    </source>
</evidence>
<evidence type="ECO:0000256" key="1">
    <source>
        <dbReference type="ARBA" id="ARBA00002274"/>
    </source>
</evidence>
<evidence type="ECO:0000313" key="15">
    <source>
        <dbReference type="Proteomes" id="UP001168613"/>
    </source>
</evidence>
<evidence type="ECO:0000256" key="12">
    <source>
        <dbReference type="ARBA" id="ARBA00029757"/>
    </source>
</evidence>
<protein>
    <recommendedName>
        <fullName evidence="4 13">Tetraacyldisaccharide 4'-kinase</fullName>
        <ecNumber evidence="3 13">2.7.1.130</ecNumber>
    </recommendedName>
    <alternativeName>
        <fullName evidence="12 13">Lipid A 4'-kinase</fullName>
    </alternativeName>
</protein>
<evidence type="ECO:0000313" key="14">
    <source>
        <dbReference type="EMBL" id="MDN4121798.1"/>
    </source>
</evidence>
<dbReference type="HAMAP" id="MF_00409">
    <property type="entry name" value="LpxK"/>
    <property type="match status" value="1"/>
</dbReference>
<keyword evidence="5 13" id="KW-0444">Lipid biosynthesis</keyword>
<dbReference type="PANTHER" id="PTHR42724">
    <property type="entry name" value="TETRAACYLDISACCHARIDE 4'-KINASE"/>
    <property type="match status" value="1"/>
</dbReference>
<keyword evidence="7 13" id="KW-0808">Transferase</keyword>
<dbReference type="PANTHER" id="PTHR42724:SF1">
    <property type="entry name" value="TETRAACYLDISACCHARIDE 4'-KINASE, MITOCHONDRIAL-RELATED"/>
    <property type="match status" value="1"/>
</dbReference>
<dbReference type="GO" id="GO:0009029">
    <property type="term" value="F:lipid-A 4'-kinase activity"/>
    <property type="evidence" value="ECO:0007669"/>
    <property type="project" value="UniProtKB-EC"/>
</dbReference>
<dbReference type="InterPro" id="IPR003758">
    <property type="entry name" value="LpxK"/>
</dbReference>
<evidence type="ECO:0000256" key="8">
    <source>
        <dbReference type="ARBA" id="ARBA00022741"/>
    </source>
</evidence>
<comment type="catalytic activity">
    <reaction evidence="13">
        <text>a lipid A disaccharide + ATP = a lipid IVA + ADP + H(+)</text>
        <dbReference type="Rhea" id="RHEA:67840"/>
        <dbReference type="ChEBI" id="CHEBI:15378"/>
        <dbReference type="ChEBI" id="CHEBI:30616"/>
        <dbReference type="ChEBI" id="CHEBI:176343"/>
        <dbReference type="ChEBI" id="CHEBI:176425"/>
        <dbReference type="ChEBI" id="CHEBI:456216"/>
        <dbReference type="EC" id="2.7.1.130"/>
    </reaction>
</comment>
<name>A0ABT8EKI0_9BURK</name>
<feature type="binding site" evidence="13">
    <location>
        <begin position="64"/>
        <end position="71"/>
    </location>
    <ligand>
        <name>ATP</name>
        <dbReference type="ChEBI" id="CHEBI:30616"/>
    </ligand>
</feature>
<organism evidence="14 15">
    <name type="scientific">Alcaligenes endophyticus</name>
    <dbReference type="NCBI Taxonomy" id="1929088"/>
    <lineage>
        <taxon>Bacteria</taxon>
        <taxon>Pseudomonadati</taxon>
        <taxon>Pseudomonadota</taxon>
        <taxon>Betaproteobacteria</taxon>
        <taxon>Burkholderiales</taxon>
        <taxon>Alcaligenaceae</taxon>
        <taxon>Alcaligenes</taxon>
    </lineage>
</organism>
<dbReference type="SUPFAM" id="SSF52540">
    <property type="entry name" value="P-loop containing nucleoside triphosphate hydrolases"/>
    <property type="match status" value="1"/>
</dbReference>
<keyword evidence="8 13" id="KW-0547">Nucleotide-binding</keyword>
<dbReference type="NCBIfam" id="TIGR00682">
    <property type="entry name" value="lpxK"/>
    <property type="match status" value="1"/>
</dbReference>
<comment type="function">
    <text evidence="1 13">Transfers the gamma-phosphate of ATP to the 4'-position of a tetraacyldisaccharide 1-phosphate intermediate (termed DS-1-P) to form tetraacyldisaccharide 1,4'-bis-phosphate (lipid IVA).</text>
</comment>
<dbReference type="Proteomes" id="UP001168613">
    <property type="component" value="Unassembled WGS sequence"/>
</dbReference>
<evidence type="ECO:0000256" key="10">
    <source>
        <dbReference type="ARBA" id="ARBA00022840"/>
    </source>
</evidence>
<comment type="similarity">
    <text evidence="13">Belongs to the LpxK family.</text>
</comment>
<proteinExistence type="inferred from homology"/>
<evidence type="ECO:0000256" key="4">
    <source>
        <dbReference type="ARBA" id="ARBA00016436"/>
    </source>
</evidence>
<gene>
    <name evidence="13 14" type="primary">lpxK</name>
    <name evidence="14" type="ORF">LMS43_10895</name>
</gene>
<dbReference type="Pfam" id="PF02606">
    <property type="entry name" value="LpxK"/>
    <property type="match status" value="1"/>
</dbReference>
<dbReference type="EMBL" id="JAJHNU010000003">
    <property type="protein sequence ID" value="MDN4121798.1"/>
    <property type="molecule type" value="Genomic_DNA"/>
</dbReference>
<sequence length="358" mass="39781">MSLAATLSRWAHQVWQTRNPLSVFLYPLSLVTRYIVQRKRARFTTSSNLVYRSPCPVIVVGNIVVGGTGKTPVVVAVTRHLQSKGWTPGLISRGYGVHISDHVPRLARGHADAQQIGDEPALLTQATGAPICVHPQRALAAQALLEQYPDVNVIIADDGMQHLALARDIEIAVQDHRGVGNGWLLPAGPLRDQASALSKVDWLITHINPNDQQPDTPHPQQADRNLRMYLRPYQVHSLHGEQQFDWGQWQTFCQGKSISAVAAIGQPQRFFTMLRQAGLTLTQTRALADHAAIDHSSFVGLHSDYILITRKDAVKYKAGRDPRIYVVEAQAMFSHPNWLDDLAHSTQQHHNALTQRAP</sequence>
<dbReference type="EC" id="2.7.1.130" evidence="3 13"/>
<keyword evidence="15" id="KW-1185">Reference proteome</keyword>
<keyword evidence="10 13" id="KW-0067">ATP-binding</keyword>
<evidence type="ECO:0000256" key="11">
    <source>
        <dbReference type="ARBA" id="ARBA00023098"/>
    </source>
</evidence>
<keyword evidence="6 13" id="KW-0441">Lipid A biosynthesis</keyword>
<comment type="pathway">
    <text evidence="2 13">Glycolipid biosynthesis; lipid IV(A) biosynthesis; lipid IV(A) from (3R)-3-hydroxytetradecanoyl-[acyl-carrier-protein] and UDP-N-acetyl-alpha-D-glucosamine: step 6/6.</text>
</comment>
<reference evidence="14" key="1">
    <citation type="submission" date="2021-11" db="EMBL/GenBank/DDBJ databases">
        <title>Draft genome sequence of Alcaligenes endophyticus type strain CCUG 75668T.</title>
        <authorList>
            <person name="Salva-Serra F."/>
            <person name="Duran R.E."/>
            <person name="Seeger M."/>
            <person name="Moore E.R.B."/>
            <person name="Jaen-Luchoro D."/>
        </authorList>
    </citation>
    <scope>NUCLEOTIDE SEQUENCE</scope>
    <source>
        <strain evidence="14">CCUG 75668</strain>
    </source>
</reference>
<keyword evidence="11 13" id="KW-0443">Lipid metabolism</keyword>
<evidence type="ECO:0000256" key="3">
    <source>
        <dbReference type="ARBA" id="ARBA00012071"/>
    </source>
</evidence>
<evidence type="ECO:0000256" key="7">
    <source>
        <dbReference type="ARBA" id="ARBA00022679"/>
    </source>
</evidence>
<dbReference type="RefSeq" id="WP_266123193.1">
    <property type="nucleotide sequence ID" value="NZ_JAJHNU010000003.1"/>
</dbReference>
<comment type="caution">
    <text evidence="14">The sequence shown here is derived from an EMBL/GenBank/DDBJ whole genome shotgun (WGS) entry which is preliminary data.</text>
</comment>
<dbReference type="InterPro" id="IPR027417">
    <property type="entry name" value="P-loop_NTPase"/>
</dbReference>
<evidence type="ECO:0000256" key="5">
    <source>
        <dbReference type="ARBA" id="ARBA00022516"/>
    </source>
</evidence>
<evidence type="ECO:0000256" key="6">
    <source>
        <dbReference type="ARBA" id="ARBA00022556"/>
    </source>
</evidence>
<accession>A0ABT8EKI0</accession>
<keyword evidence="9 13" id="KW-0418">Kinase</keyword>
<evidence type="ECO:0000256" key="13">
    <source>
        <dbReference type="HAMAP-Rule" id="MF_00409"/>
    </source>
</evidence>